<sequence>MLNGRQDLEQMFVAADAAVTGTDLHWERVVL</sequence>
<protein>
    <submittedName>
        <fullName evidence="1">Uncharacterized protein</fullName>
    </submittedName>
</protein>
<evidence type="ECO:0000313" key="1">
    <source>
        <dbReference type="EMBL" id="MBP2055835.1"/>
    </source>
</evidence>
<evidence type="ECO:0000313" key="2">
    <source>
        <dbReference type="Proteomes" id="UP001519309"/>
    </source>
</evidence>
<keyword evidence="2" id="KW-1185">Reference proteome</keyword>
<dbReference type="Proteomes" id="UP001519309">
    <property type="component" value="Unassembled WGS sequence"/>
</dbReference>
<comment type="caution">
    <text evidence="1">The sequence shown here is derived from an EMBL/GenBank/DDBJ whole genome shotgun (WGS) entry which is preliminary data.</text>
</comment>
<gene>
    <name evidence="1" type="ORF">J2Z21_008851</name>
</gene>
<proteinExistence type="predicted"/>
<accession>A0ABS4M845</accession>
<dbReference type="EMBL" id="JAGGLP010000034">
    <property type="protein sequence ID" value="MBP2055835.1"/>
    <property type="molecule type" value="Genomic_DNA"/>
</dbReference>
<name>A0ABS4M845_9ACTN</name>
<organism evidence="1 2">
    <name type="scientific">Streptomyces griseochromogenes</name>
    <dbReference type="NCBI Taxonomy" id="68214"/>
    <lineage>
        <taxon>Bacteria</taxon>
        <taxon>Bacillati</taxon>
        <taxon>Actinomycetota</taxon>
        <taxon>Actinomycetes</taxon>
        <taxon>Kitasatosporales</taxon>
        <taxon>Streptomycetaceae</taxon>
        <taxon>Streptomyces</taxon>
    </lineage>
</organism>
<reference evidence="1 2" key="1">
    <citation type="submission" date="2021-03" db="EMBL/GenBank/DDBJ databases">
        <title>Genomic Encyclopedia of Type Strains, Phase IV (KMG-IV): sequencing the most valuable type-strain genomes for metagenomic binning, comparative biology and taxonomic classification.</title>
        <authorList>
            <person name="Goeker M."/>
        </authorList>
    </citation>
    <scope>NUCLEOTIDE SEQUENCE [LARGE SCALE GENOMIC DNA]</scope>
    <source>
        <strain evidence="1 2">DSM 40499</strain>
    </source>
</reference>